<dbReference type="InterPro" id="IPR003599">
    <property type="entry name" value="Ig_sub"/>
</dbReference>
<comment type="subcellular location">
    <subcellularLocation>
        <location evidence="1">Membrane</location>
        <topology evidence="1">Single-pass type I membrane protein</topology>
    </subcellularLocation>
</comment>
<feature type="transmembrane region" description="Helical" evidence="7">
    <location>
        <begin position="515"/>
        <end position="540"/>
    </location>
</feature>
<protein>
    <submittedName>
        <fullName evidence="11">Hemicentin-2-like</fullName>
    </submittedName>
</protein>
<dbReference type="RefSeq" id="XP_035685813.1">
    <property type="nucleotide sequence ID" value="XM_035829920.1"/>
</dbReference>
<reference evidence="10" key="1">
    <citation type="journal article" date="2020" name="Nat. Ecol. Evol.">
        <title>Deeply conserved synteny resolves early events in vertebrate evolution.</title>
        <authorList>
            <person name="Simakov O."/>
            <person name="Marletaz F."/>
            <person name="Yue J.X."/>
            <person name="O'Connell B."/>
            <person name="Jenkins J."/>
            <person name="Brandt A."/>
            <person name="Calef R."/>
            <person name="Tung C.H."/>
            <person name="Huang T.K."/>
            <person name="Schmutz J."/>
            <person name="Satoh N."/>
            <person name="Yu J.K."/>
            <person name="Putnam N.H."/>
            <person name="Green R.E."/>
            <person name="Rokhsar D.S."/>
        </authorList>
    </citation>
    <scope>NUCLEOTIDE SEQUENCE [LARGE SCALE GENOMIC DNA]</scope>
    <source>
        <strain evidence="10">S238N-H82</strain>
    </source>
</reference>
<feature type="signal peptide" evidence="8">
    <location>
        <begin position="1"/>
        <end position="23"/>
    </location>
</feature>
<dbReference type="PANTHER" id="PTHR11640:SF164">
    <property type="entry name" value="MAM DOMAIN-CONTAINING GLYCOSYLPHOSPHATIDYLINOSITOL ANCHOR PROTEIN 1"/>
    <property type="match status" value="1"/>
</dbReference>
<dbReference type="InterPro" id="IPR003598">
    <property type="entry name" value="Ig_sub2"/>
</dbReference>
<feature type="domain" description="Ig-like" evidence="9">
    <location>
        <begin position="134"/>
        <end position="228"/>
    </location>
</feature>
<evidence type="ECO:0000256" key="1">
    <source>
        <dbReference type="ARBA" id="ARBA00004479"/>
    </source>
</evidence>
<dbReference type="Pfam" id="PF07686">
    <property type="entry name" value="V-set"/>
    <property type="match status" value="1"/>
</dbReference>
<dbReference type="InterPro" id="IPR013106">
    <property type="entry name" value="Ig_V-set"/>
</dbReference>
<dbReference type="Proteomes" id="UP000001554">
    <property type="component" value="Chromosome 9"/>
</dbReference>
<accession>A0A9J7LMT2</accession>
<keyword evidence="8" id="KW-0732">Signal</keyword>
<keyword evidence="2 7" id="KW-0472">Membrane</keyword>
<feature type="domain" description="Ig-like" evidence="9">
    <location>
        <begin position="235"/>
        <end position="306"/>
    </location>
</feature>
<dbReference type="SMART" id="SM00406">
    <property type="entry name" value="IGv"/>
    <property type="match status" value="2"/>
</dbReference>
<dbReference type="OrthoDB" id="10048737at2759"/>
<dbReference type="GO" id="GO:0005911">
    <property type="term" value="C:cell-cell junction"/>
    <property type="evidence" value="ECO:0000318"/>
    <property type="project" value="GO_Central"/>
</dbReference>
<feature type="region of interest" description="Disordered" evidence="6">
    <location>
        <begin position="606"/>
        <end position="641"/>
    </location>
</feature>
<evidence type="ECO:0000256" key="2">
    <source>
        <dbReference type="ARBA" id="ARBA00023136"/>
    </source>
</evidence>
<dbReference type="GO" id="GO:0005886">
    <property type="term" value="C:plasma membrane"/>
    <property type="evidence" value="ECO:0000318"/>
    <property type="project" value="GO_Central"/>
</dbReference>
<feature type="domain" description="Ig-like" evidence="9">
    <location>
        <begin position="24"/>
        <end position="126"/>
    </location>
</feature>
<keyword evidence="7" id="KW-1133">Transmembrane helix</keyword>
<dbReference type="Pfam" id="PF13927">
    <property type="entry name" value="Ig_3"/>
    <property type="match status" value="3"/>
</dbReference>
<dbReference type="GeneID" id="118422397"/>
<dbReference type="AlphaFoldDB" id="A0A9J7LMT2"/>
<keyword evidence="10" id="KW-1185">Reference proteome</keyword>
<dbReference type="GO" id="GO:0050839">
    <property type="term" value="F:cell adhesion molecule binding"/>
    <property type="evidence" value="ECO:0000318"/>
    <property type="project" value="GO_Central"/>
</dbReference>
<gene>
    <name evidence="11" type="primary">LOC118422397</name>
</gene>
<dbReference type="PANTHER" id="PTHR11640">
    <property type="entry name" value="NEPHRIN"/>
    <property type="match status" value="1"/>
</dbReference>
<dbReference type="InterPro" id="IPR007110">
    <property type="entry name" value="Ig-like_dom"/>
</dbReference>
<keyword evidence="5" id="KW-0393">Immunoglobulin domain</keyword>
<dbReference type="PROSITE" id="PS50835">
    <property type="entry name" value="IG_LIKE"/>
    <property type="match status" value="5"/>
</dbReference>
<evidence type="ECO:0000313" key="10">
    <source>
        <dbReference type="Proteomes" id="UP000001554"/>
    </source>
</evidence>
<keyword evidence="7" id="KW-0812">Transmembrane</keyword>
<evidence type="ECO:0000256" key="5">
    <source>
        <dbReference type="ARBA" id="ARBA00023319"/>
    </source>
</evidence>
<dbReference type="InterPro" id="IPR013783">
    <property type="entry name" value="Ig-like_fold"/>
</dbReference>
<evidence type="ECO:0000259" key="9">
    <source>
        <dbReference type="PROSITE" id="PS50835"/>
    </source>
</evidence>
<feature type="domain" description="Ig-like" evidence="9">
    <location>
        <begin position="409"/>
        <end position="511"/>
    </location>
</feature>
<dbReference type="SUPFAM" id="SSF48726">
    <property type="entry name" value="Immunoglobulin"/>
    <property type="match status" value="4"/>
</dbReference>
<dbReference type="SMART" id="SM00408">
    <property type="entry name" value="IGc2"/>
    <property type="match status" value="4"/>
</dbReference>
<dbReference type="OMA" id="YIRIDIQ"/>
<dbReference type="Gene3D" id="2.60.40.10">
    <property type="entry name" value="Immunoglobulins"/>
    <property type="match status" value="5"/>
</dbReference>
<keyword evidence="3" id="KW-1015">Disulfide bond</keyword>
<evidence type="ECO:0000256" key="4">
    <source>
        <dbReference type="ARBA" id="ARBA00023180"/>
    </source>
</evidence>
<dbReference type="KEGG" id="bfo:118422397"/>
<dbReference type="GO" id="GO:0098609">
    <property type="term" value="P:cell-cell adhesion"/>
    <property type="evidence" value="ECO:0000318"/>
    <property type="project" value="GO_Central"/>
</dbReference>
<dbReference type="SMART" id="SM00409">
    <property type="entry name" value="IG"/>
    <property type="match status" value="4"/>
</dbReference>
<evidence type="ECO:0000256" key="7">
    <source>
        <dbReference type="SAM" id="Phobius"/>
    </source>
</evidence>
<evidence type="ECO:0000256" key="3">
    <source>
        <dbReference type="ARBA" id="ARBA00023157"/>
    </source>
</evidence>
<feature type="chain" id="PRO_5039898994" evidence="8">
    <location>
        <begin position="24"/>
        <end position="679"/>
    </location>
</feature>
<evidence type="ECO:0000256" key="6">
    <source>
        <dbReference type="SAM" id="MobiDB-lite"/>
    </source>
</evidence>
<name>A0A9J7LMT2_BRAFL</name>
<reference evidence="11" key="2">
    <citation type="submission" date="2025-08" db="UniProtKB">
        <authorList>
            <consortium name="RefSeq"/>
        </authorList>
    </citation>
    <scope>IDENTIFICATION</scope>
    <source>
        <strain evidence="11">S238N-H82</strain>
        <tissue evidence="11">Testes</tissue>
    </source>
</reference>
<feature type="compositionally biased region" description="Basic residues" evidence="6">
    <location>
        <begin position="623"/>
        <end position="633"/>
    </location>
</feature>
<dbReference type="InterPro" id="IPR051275">
    <property type="entry name" value="Cell_adhesion_signaling"/>
</dbReference>
<organism evidence="10 11">
    <name type="scientific">Branchiostoma floridae</name>
    <name type="common">Florida lancelet</name>
    <name type="synonym">Amphioxus</name>
    <dbReference type="NCBI Taxonomy" id="7739"/>
    <lineage>
        <taxon>Eukaryota</taxon>
        <taxon>Metazoa</taxon>
        <taxon>Chordata</taxon>
        <taxon>Cephalochordata</taxon>
        <taxon>Leptocardii</taxon>
        <taxon>Amphioxiformes</taxon>
        <taxon>Branchiostomatidae</taxon>
        <taxon>Branchiostoma</taxon>
    </lineage>
</organism>
<feature type="domain" description="Ig-like" evidence="9">
    <location>
        <begin position="323"/>
        <end position="404"/>
    </location>
</feature>
<evidence type="ECO:0000313" key="11">
    <source>
        <dbReference type="RefSeq" id="XP_035685813.1"/>
    </source>
</evidence>
<dbReference type="CDD" id="cd00099">
    <property type="entry name" value="IgV"/>
    <property type="match status" value="1"/>
</dbReference>
<proteinExistence type="predicted"/>
<sequence>MFANRRYAILLVLALYVEMNVHAASYRSKPQPTSVLLGGSATLSCGFDGLKENEAVHWLGPPNLHYISEGTSVSGKYPRMFITGKGNSGDTTGVYNLNIRDVRPEDEGVYRCSTFSLKDPEDVKLTVIVPPRRPPIIIEKFASPRVAGQSLQLTCRSEGGRPLPSLAWYNGTTRHSRFAHAADSLDDDMIEYDMYVPYLTKWDNGINMTCVADQGLPSLVIPQRTSITMNVLYPPKVYVPQTYFRVREGEPVNLTCTAEGNPVPAVTWKRLGGAHWRGNNDRGHSDIIKAVSRSDVGTYQCKADNGIPPSDVGSIRLDILYPPSIQKTFDEKVNVLYDSEEEFFLECKADGNPTPRVRWRRKNTDLYFNNPLRFSRLDYQTEGTYECVADSLAFTESVKEAVIDVIGRPDIRGDPETAHATQGSSVTLLCEVTSDPPPDSIIWSWRNSEGREITLTGGSVDGLTIKGKTTDDFTESLMILDHVSSASSGDYICKATNMFGSDTREFRVIVTGPPVIMIAVVTGVLVVSILLTLVAIIFIVRRKDLICGKREKGKDCKDGQPKQVNLEPSDINLDVLETTTKPLPPPRMAKDPYAIGISYPRLAVPAHSYSTPDRGNRSECKHQSPHRHRHKGSRPQEEIEKIEREYRAPRWQLLSERKDVHQYDDAMVEFEDYHGVGRY</sequence>
<dbReference type="InterPro" id="IPR036179">
    <property type="entry name" value="Ig-like_dom_sf"/>
</dbReference>
<keyword evidence="4" id="KW-0325">Glycoprotein</keyword>
<evidence type="ECO:0000256" key="8">
    <source>
        <dbReference type="SAM" id="SignalP"/>
    </source>
</evidence>